<name>A0A2S0RFM3_9FLAO</name>
<protein>
    <submittedName>
        <fullName evidence="1">DUF3606 domain-containing protein</fullName>
    </submittedName>
</protein>
<evidence type="ECO:0000313" key="1">
    <source>
        <dbReference type="EMBL" id="AWA30329.1"/>
    </source>
</evidence>
<dbReference type="Pfam" id="PF12244">
    <property type="entry name" value="DUF3606"/>
    <property type="match status" value="1"/>
</dbReference>
<evidence type="ECO:0000313" key="2">
    <source>
        <dbReference type="Proteomes" id="UP000244193"/>
    </source>
</evidence>
<reference evidence="1 2" key="1">
    <citation type="submission" date="2018-04" db="EMBL/GenBank/DDBJ databases">
        <title>Genome sequencing of Flavobacterium sp. HYN0048.</title>
        <authorList>
            <person name="Yi H."/>
            <person name="Baek C."/>
        </authorList>
    </citation>
    <scope>NUCLEOTIDE SEQUENCE [LARGE SCALE GENOMIC DNA]</scope>
    <source>
        <strain evidence="1 2">HYN0048</strain>
    </source>
</reference>
<dbReference type="InterPro" id="IPR022037">
    <property type="entry name" value="DUF3606"/>
</dbReference>
<dbReference type="Proteomes" id="UP000244193">
    <property type="component" value="Chromosome"/>
</dbReference>
<dbReference type="EMBL" id="CP028811">
    <property type="protein sequence ID" value="AWA30329.1"/>
    <property type="molecule type" value="Genomic_DNA"/>
</dbReference>
<keyword evidence="2" id="KW-1185">Reference proteome</keyword>
<dbReference type="KEGG" id="fmg:HYN48_09650"/>
<dbReference type="AlphaFoldDB" id="A0A2S0RFM3"/>
<gene>
    <name evidence="1" type="ORF">HYN48_09650</name>
</gene>
<organism evidence="1 2">
    <name type="scientific">Flavobacterium magnum</name>
    <dbReference type="NCBI Taxonomy" id="2162713"/>
    <lineage>
        <taxon>Bacteria</taxon>
        <taxon>Pseudomonadati</taxon>
        <taxon>Bacteroidota</taxon>
        <taxon>Flavobacteriia</taxon>
        <taxon>Flavobacteriales</taxon>
        <taxon>Flavobacteriaceae</taxon>
        <taxon>Flavobacterium</taxon>
    </lineage>
</organism>
<proteinExistence type="predicted"/>
<dbReference type="OrthoDB" id="7030114at2"/>
<accession>A0A2S0RFM3</accession>
<dbReference type="RefSeq" id="WP_108371103.1">
    <property type="nucleotide sequence ID" value="NZ_CP028811.1"/>
</dbReference>
<sequence>MDTLDKDEQAGYRGVIAVDLDNPRAVAHWMEHFEVTEEKLREAVAGTDSNLVSAIAAYLKR</sequence>